<comment type="caution">
    <text evidence="1">The sequence shown here is derived from an EMBL/GenBank/DDBJ whole genome shotgun (WGS) entry which is preliminary data.</text>
</comment>
<dbReference type="Proteomes" id="UP000326396">
    <property type="component" value="Linkage Group LG2"/>
</dbReference>
<evidence type="ECO:0000313" key="2">
    <source>
        <dbReference type="Proteomes" id="UP000326396"/>
    </source>
</evidence>
<dbReference type="EMBL" id="SZYD01000012">
    <property type="protein sequence ID" value="KAD4584885.1"/>
    <property type="molecule type" value="Genomic_DNA"/>
</dbReference>
<proteinExistence type="predicted"/>
<evidence type="ECO:0000313" key="1">
    <source>
        <dbReference type="EMBL" id="KAD4584885.1"/>
    </source>
</evidence>
<organism evidence="1 2">
    <name type="scientific">Mikania micrantha</name>
    <name type="common">bitter vine</name>
    <dbReference type="NCBI Taxonomy" id="192012"/>
    <lineage>
        <taxon>Eukaryota</taxon>
        <taxon>Viridiplantae</taxon>
        <taxon>Streptophyta</taxon>
        <taxon>Embryophyta</taxon>
        <taxon>Tracheophyta</taxon>
        <taxon>Spermatophyta</taxon>
        <taxon>Magnoliopsida</taxon>
        <taxon>eudicotyledons</taxon>
        <taxon>Gunneridae</taxon>
        <taxon>Pentapetalae</taxon>
        <taxon>asterids</taxon>
        <taxon>campanulids</taxon>
        <taxon>Asterales</taxon>
        <taxon>Asteraceae</taxon>
        <taxon>Asteroideae</taxon>
        <taxon>Heliantheae alliance</taxon>
        <taxon>Eupatorieae</taxon>
        <taxon>Mikania</taxon>
    </lineage>
</organism>
<keyword evidence="2" id="KW-1185">Reference proteome</keyword>
<protein>
    <submittedName>
        <fullName evidence="1">Uncharacterized protein</fullName>
    </submittedName>
</protein>
<accession>A0A5N6ND94</accession>
<dbReference type="AlphaFoldDB" id="A0A5N6ND94"/>
<name>A0A5N6ND94_9ASTR</name>
<sequence length="141" mass="15885">MTWRAKLWPAVAWEASRLWHGEPIMASNGLASPIVARGAMLWPISKPWPCDHFLVSLLKESPKEICYARMMLMKKSVGVRCIEGVLWSRLRSAIKVGALEILLKLSLPVSWLVLVLPGHPFAPAMLSQVEGIIPPYYWWPG</sequence>
<gene>
    <name evidence="1" type="ORF">E3N88_22486</name>
</gene>
<reference evidence="1 2" key="1">
    <citation type="submission" date="2019-05" db="EMBL/GenBank/DDBJ databases">
        <title>Mikania micrantha, genome provides insights into the molecular mechanism of rapid growth.</title>
        <authorList>
            <person name="Liu B."/>
        </authorList>
    </citation>
    <scope>NUCLEOTIDE SEQUENCE [LARGE SCALE GENOMIC DNA]</scope>
    <source>
        <strain evidence="1">NLD-2019</strain>
        <tissue evidence="1">Leaf</tissue>
    </source>
</reference>